<accession>E9GV21</accession>
<organism evidence="1 2">
    <name type="scientific">Daphnia pulex</name>
    <name type="common">Water flea</name>
    <dbReference type="NCBI Taxonomy" id="6669"/>
    <lineage>
        <taxon>Eukaryota</taxon>
        <taxon>Metazoa</taxon>
        <taxon>Ecdysozoa</taxon>
        <taxon>Arthropoda</taxon>
        <taxon>Crustacea</taxon>
        <taxon>Branchiopoda</taxon>
        <taxon>Diplostraca</taxon>
        <taxon>Cladocera</taxon>
        <taxon>Anomopoda</taxon>
        <taxon>Daphniidae</taxon>
        <taxon>Daphnia</taxon>
    </lineage>
</organism>
<proteinExistence type="predicted"/>
<evidence type="ECO:0000313" key="1">
    <source>
        <dbReference type="EMBL" id="EFX76689.1"/>
    </source>
</evidence>
<dbReference type="STRING" id="6669.E9GV21"/>
<gene>
    <name evidence="1" type="ORF">DAPPUDRAFT_248706</name>
</gene>
<keyword evidence="2" id="KW-1185">Reference proteome</keyword>
<dbReference type="eggNOG" id="KOG1262">
    <property type="taxonomic scope" value="Eukaryota"/>
</dbReference>
<dbReference type="PANTHER" id="PTHR10801:SF2">
    <property type="entry name" value="FAD-BINDING PCMH-TYPE DOMAIN-CONTAINING PROTEIN"/>
    <property type="match status" value="1"/>
</dbReference>
<dbReference type="PANTHER" id="PTHR10801">
    <property type="entry name" value="24-DEHYDROCHOLESTEROL REDUCTASE"/>
    <property type="match status" value="1"/>
</dbReference>
<evidence type="ECO:0000313" key="2">
    <source>
        <dbReference type="Proteomes" id="UP000000305"/>
    </source>
</evidence>
<protein>
    <submittedName>
        <fullName evidence="1">Uncharacterized protein</fullName>
    </submittedName>
</protein>
<dbReference type="AlphaFoldDB" id="E9GV21"/>
<name>E9GV21_DAPPU</name>
<dbReference type="HOGENOM" id="CLU_1919172_0_0_1"/>
<dbReference type="Proteomes" id="UP000000305">
    <property type="component" value="Unassembled WGS sequence"/>
</dbReference>
<dbReference type="InterPro" id="IPR040165">
    <property type="entry name" value="Diminuto-like"/>
</dbReference>
<reference evidence="1 2" key="1">
    <citation type="journal article" date="2011" name="Science">
        <title>The ecoresponsive genome of Daphnia pulex.</title>
        <authorList>
            <person name="Colbourne J.K."/>
            <person name="Pfrender M.E."/>
            <person name="Gilbert D."/>
            <person name="Thomas W.K."/>
            <person name="Tucker A."/>
            <person name="Oakley T.H."/>
            <person name="Tokishita S."/>
            <person name="Aerts A."/>
            <person name="Arnold G.J."/>
            <person name="Basu M.K."/>
            <person name="Bauer D.J."/>
            <person name="Caceres C.E."/>
            <person name="Carmel L."/>
            <person name="Casola C."/>
            <person name="Choi J.H."/>
            <person name="Detter J.C."/>
            <person name="Dong Q."/>
            <person name="Dusheyko S."/>
            <person name="Eads B.D."/>
            <person name="Frohlich T."/>
            <person name="Geiler-Samerotte K.A."/>
            <person name="Gerlach D."/>
            <person name="Hatcher P."/>
            <person name="Jogdeo S."/>
            <person name="Krijgsveld J."/>
            <person name="Kriventseva E.V."/>
            <person name="Kultz D."/>
            <person name="Laforsch C."/>
            <person name="Lindquist E."/>
            <person name="Lopez J."/>
            <person name="Manak J.R."/>
            <person name="Muller J."/>
            <person name="Pangilinan J."/>
            <person name="Patwardhan R.P."/>
            <person name="Pitluck S."/>
            <person name="Pritham E.J."/>
            <person name="Rechtsteiner A."/>
            <person name="Rho M."/>
            <person name="Rogozin I.B."/>
            <person name="Sakarya O."/>
            <person name="Salamov A."/>
            <person name="Schaack S."/>
            <person name="Shapiro H."/>
            <person name="Shiga Y."/>
            <person name="Skalitzky C."/>
            <person name="Smith Z."/>
            <person name="Souvorov A."/>
            <person name="Sung W."/>
            <person name="Tang Z."/>
            <person name="Tsuchiya D."/>
            <person name="Tu H."/>
            <person name="Vos H."/>
            <person name="Wang M."/>
            <person name="Wolf Y.I."/>
            <person name="Yamagata H."/>
            <person name="Yamada T."/>
            <person name="Ye Y."/>
            <person name="Shaw J.R."/>
            <person name="Andrews J."/>
            <person name="Crease T.J."/>
            <person name="Tang H."/>
            <person name="Lucas S.M."/>
            <person name="Robertson H.M."/>
            <person name="Bork P."/>
            <person name="Koonin E.V."/>
            <person name="Zdobnov E.M."/>
            <person name="Grigoriev I.V."/>
            <person name="Lynch M."/>
            <person name="Boore J.L."/>
        </authorList>
    </citation>
    <scope>NUCLEOTIDE SEQUENCE [LARGE SCALE GENOMIC DNA]</scope>
</reference>
<dbReference type="KEGG" id="dpx:DAPPUDRAFT_248706"/>
<dbReference type="OrthoDB" id="415825at2759"/>
<dbReference type="EMBL" id="GL732567">
    <property type="protein sequence ID" value="EFX76689.1"/>
    <property type="molecule type" value="Genomic_DNA"/>
</dbReference>
<sequence>MEYIPINGQKEYCDEIRELSEAMDKDKQTPDFVEATIFNKHEAVLMAGHFANFFLIVLLQNIRSWTNWGMFNDLGVYGVPGFNRDVGGYPFVYADIFMDSKEFEEMFDLADYEKARAKYHANAAFPHLYDNF</sequence>
<dbReference type="InParanoid" id="E9GV21"/>